<gene>
    <name evidence="6" type="primary">betI_3</name>
    <name evidence="6" type="ORF">LMG24238_06720</name>
</gene>
<dbReference type="InterPro" id="IPR001647">
    <property type="entry name" value="HTH_TetR"/>
</dbReference>
<dbReference type="Proteomes" id="UP000494255">
    <property type="component" value="Unassembled WGS sequence"/>
</dbReference>
<dbReference type="InterPro" id="IPR050109">
    <property type="entry name" value="HTH-type_TetR-like_transc_reg"/>
</dbReference>
<feature type="domain" description="HTH tetR-type" evidence="5">
    <location>
        <begin position="26"/>
        <end position="86"/>
    </location>
</feature>
<dbReference type="GO" id="GO:0000976">
    <property type="term" value="F:transcription cis-regulatory region binding"/>
    <property type="evidence" value="ECO:0007669"/>
    <property type="project" value="TreeGrafter"/>
</dbReference>
<feature type="DNA-binding region" description="H-T-H motif" evidence="4">
    <location>
        <begin position="49"/>
        <end position="68"/>
    </location>
</feature>
<keyword evidence="7" id="KW-1185">Reference proteome</keyword>
<dbReference type="InterPro" id="IPR009057">
    <property type="entry name" value="Homeodomain-like_sf"/>
</dbReference>
<dbReference type="GeneID" id="97045293"/>
<keyword evidence="1" id="KW-0805">Transcription regulation</keyword>
<evidence type="ECO:0000313" key="6">
    <source>
        <dbReference type="EMBL" id="CAB3741125.1"/>
    </source>
</evidence>
<organism evidence="6 7">
    <name type="scientific">Paraburkholderia sediminicola</name>
    <dbReference type="NCBI Taxonomy" id="458836"/>
    <lineage>
        <taxon>Bacteria</taxon>
        <taxon>Pseudomonadati</taxon>
        <taxon>Pseudomonadota</taxon>
        <taxon>Betaproteobacteria</taxon>
        <taxon>Burkholderiales</taxon>
        <taxon>Burkholderiaceae</taxon>
        <taxon>Paraburkholderia</taxon>
    </lineage>
</organism>
<dbReference type="PROSITE" id="PS50977">
    <property type="entry name" value="HTH_TETR_2"/>
    <property type="match status" value="1"/>
</dbReference>
<dbReference type="EMBL" id="CADIKC010000014">
    <property type="protein sequence ID" value="CAB3741125.1"/>
    <property type="molecule type" value="Genomic_DNA"/>
</dbReference>
<proteinExistence type="predicted"/>
<keyword evidence="3" id="KW-0804">Transcription</keyword>
<protein>
    <submittedName>
        <fullName evidence="6">HTH-type transcriptional regulator BetI</fullName>
    </submittedName>
</protein>
<reference evidence="6 7" key="1">
    <citation type="submission" date="2020-04" db="EMBL/GenBank/DDBJ databases">
        <authorList>
            <person name="De Canck E."/>
        </authorList>
    </citation>
    <scope>NUCLEOTIDE SEQUENCE [LARGE SCALE GENOMIC DNA]</scope>
    <source>
        <strain evidence="6 7">LMG 24238</strain>
    </source>
</reference>
<dbReference type="Gene3D" id="1.10.357.10">
    <property type="entry name" value="Tetracycline Repressor, domain 2"/>
    <property type="match status" value="1"/>
</dbReference>
<dbReference type="SUPFAM" id="SSF46689">
    <property type="entry name" value="Homeodomain-like"/>
    <property type="match status" value="1"/>
</dbReference>
<dbReference type="InterPro" id="IPR036271">
    <property type="entry name" value="Tet_transcr_reg_TetR-rel_C_sf"/>
</dbReference>
<evidence type="ECO:0000256" key="2">
    <source>
        <dbReference type="ARBA" id="ARBA00023125"/>
    </source>
</evidence>
<dbReference type="Pfam" id="PF00440">
    <property type="entry name" value="TetR_N"/>
    <property type="match status" value="1"/>
</dbReference>
<dbReference type="PANTHER" id="PTHR30055">
    <property type="entry name" value="HTH-TYPE TRANSCRIPTIONAL REGULATOR RUTR"/>
    <property type="match status" value="1"/>
</dbReference>
<name>A0A6J5CQE7_9BURK</name>
<evidence type="ECO:0000256" key="1">
    <source>
        <dbReference type="ARBA" id="ARBA00023015"/>
    </source>
</evidence>
<evidence type="ECO:0000256" key="4">
    <source>
        <dbReference type="PROSITE-ProRule" id="PRU00335"/>
    </source>
</evidence>
<keyword evidence="2 4" id="KW-0238">DNA-binding</keyword>
<dbReference type="GO" id="GO:0003700">
    <property type="term" value="F:DNA-binding transcription factor activity"/>
    <property type="evidence" value="ECO:0007669"/>
    <property type="project" value="TreeGrafter"/>
</dbReference>
<evidence type="ECO:0000256" key="3">
    <source>
        <dbReference type="ARBA" id="ARBA00023163"/>
    </source>
</evidence>
<sequence>MREISITSAQVLGIPSEDSPKRRGRATRIPEILEVSIRVFAIHGNAGFTQRRIANDVGIHLRSLQHYFSTREELLRATVEEVARRYLQRYRTIVKDKLRPPEARLDAVVDEIFTTLTATTNILSAFALEAWSLAERDEFVRELLVNTTREFQEMFAGLVGEINPTMTTGECTLRGALLVSHLQGLIVYIRRAGENPLDMHAFQHATKVAWKALSKAPE</sequence>
<dbReference type="RefSeq" id="WP_175054194.1">
    <property type="nucleotide sequence ID" value="NZ_CADIKC010000014.1"/>
</dbReference>
<accession>A0A6J5CQE7</accession>
<evidence type="ECO:0000313" key="7">
    <source>
        <dbReference type="Proteomes" id="UP000494255"/>
    </source>
</evidence>
<evidence type="ECO:0000259" key="5">
    <source>
        <dbReference type="PROSITE" id="PS50977"/>
    </source>
</evidence>
<dbReference type="SUPFAM" id="SSF48498">
    <property type="entry name" value="Tetracyclin repressor-like, C-terminal domain"/>
    <property type="match status" value="1"/>
</dbReference>
<dbReference type="AlphaFoldDB" id="A0A6J5CQE7"/>
<dbReference type="PANTHER" id="PTHR30055:SF234">
    <property type="entry name" value="HTH-TYPE TRANSCRIPTIONAL REGULATOR BETI"/>
    <property type="match status" value="1"/>
</dbReference>